<evidence type="ECO:0000256" key="3">
    <source>
        <dbReference type="ARBA" id="ARBA00023125"/>
    </source>
</evidence>
<dbReference type="Gene3D" id="1.25.40.10">
    <property type="entry name" value="Tetratricopeptide repeat domain"/>
    <property type="match status" value="3"/>
</dbReference>
<dbReference type="EMBL" id="LT607752">
    <property type="protein sequence ID" value="SCG34963.1"/>
    <property type="molecule type" value="Genomic_DNA"/>
</dbReference>
<feature type="region of interest" description="Disordered" evidence="7">
    <location>
        <begin position="1009"/>
        <end position="1049"/>
    </location>
</feature>
<dbReference type="SUPFAM" id="SSF48452">
    <property type="entry name" value="TPR-like"/>
    <property type="match status" value="3"/>
</dbReference>
<comment type="similarity">
    <text evidence="1">Belongs to the AfsR/DnrI/RedD regulatory family.</text>
</comment>
<dbReference type="SMART" id="SM00028">
    <property type="entry name" value="TPR"/>
    <property type="match status" value="5"/>
</dbReference>
<dbReference type="RefSeq" id="WP_172898348.1">
    <property type="nucleotide sequence ID" value="NZ_LT607752.1"/>
</dbReference>
<protein>
    <submittedName>
        <fullName evidence="9">DNA-binding transcriptional activator of the SARP family</fullName>
    </submittedName>
</protein>
<dbReference type="SMART" id="SM01043">
    <property type="entry name" value="BTAD"/>
    <property type="match status" value="1"/>
</dbReference>
<gene>
    <name evidence="9" type="ORF">GA0070623_0032</name>
</gene>
<dbReference type="PROSITE" id="PS51755">
    <property type="entry name" value="OMPR_PHOB"/>
    <property type="match status" value="1"/>
</dbReference>
<dbReference type="Pfam" id="PF03704">
    <property type="entry name" value="BTAD"/>
    <property type="match status" value="1"/>
</dbReference>
<dbReference type="InterPro" id="IPR016032">
    <property type="entry name" value="Sig_transdc_resp-reg_C-effctor"/>
</dbReference>
<dbReference type="GO" id="GO:0000160">
    <property type="term" value="P:phosphorelay signal transduction system"/>
    <property type="evidence" value="ECO:0007669"/>
    <property type="project" value="InterPro"/>
</dbReference>
<dbReference type="AlphaFoldDB" id="A0A1C5GMK1"/>
<dbReference type="PRINTS" id="PR00364">
    <property type="entry name" value="DISEASERSIST"/>
</dbReference>
<dbReference type="InterPro" id="IPR005158">
    <property type="entry name" value="BTAD"/>
</dbReference>
<dbReference type="Gene3D" id="1.10.10.10">
    <property type="entry name" value="Winged helix-like DNA-binding domain superfamily/Winged helix DNA-binding domain"/>
    <property type="match status" value="1"/>
</dbReference>
<evidence type="ECO:0000256" key="1">
    <source>
        <dbReference type="ARBA" id="ARBA00005820"/>
    </source>
</evidence>
<evidence type="ECO:0000256" key="7">
    <source>
        <dbReference type="SAM" id="MobiDB-lite"/>
    </source>
</evidence>
<evidence type="ECO:0000256" key="4">
    <source>
        <dbReference type="ARBA" id="ARBA00023163"/>
    </source>
</evidence>
<dbReference type="SUPFAM" id="SSF46894">
    <property type="entry name" value="C-terminal effector domain of the bipartite response regulators"/>
    <property type="match status" value="1"/>
</dbReference>
<dbReference type="GO" id="GO:0003677">
    <property type="term" value="F:DNA binding"/>
    <property type="evidence" value="ECO:0007669"/>
    <property type="project" value="UniProtKB-UniRule"/>
</dbReference>
<dbReference type="CDD" id="cd15831">
    <property type="entry name" value="BTAD"/>
    <property type="match status" value="1"/>
</dbReference>
<feature type="domain" description="OmpR/PhoB-type" evidence="8">
    <location>
        <begin position="1"/>
        <end position="97"/>
    </location>
</feature>
<dbReference type="SUPFAM" id="SSF52540">
    <property type="entry name" value="P-loop containing nucleoside triphosphate hydrolases"/>
    <property type="match status" value="1"/>
</dbReference>
<sequence>MADWDFRLLGTVKVLVDGVPLVLGPVKQRLVLAVLVSHAGQVVSVDSLVDRVWERPPSAVRNALYAHISRIRRLLAKVDKSNAVMISRTSQGYTLEASPDIIDVRNFLSLVERARSEPDQGRRAALLGRALSLWRGPAMADLSGHWVSRTRETWGQQRLTAAVEWAKLETGNGHPDVVIDTLTALTMENPLAESIVAELMRALRAASRSAEAINWYARTREHFLDVLGVEPGPELNELHVSMLRSRFRTQGAQLPVPESSEPARAVTSSVPAQLPVDAAVFVGRTERLAELDSHLAAGAGPGGVRVVISGSAGVGKTALATHWAHRVRHLFPDGQLYINMYGYANRVPVRPAEALAQFVRVLGAPMHTIPLGVDELSALYRSLLADRRVLVVIDNVAAVGDVRPLLPAAPGCMVLVTSRNRLRGLVALDGAYRLQLDVLTPDDATTMFHHLLGTQARSTRPETIGALAAACAYLPLAMRIAAATIADRPGQSVEQYIDRLNVDNRLDLLSTGDDERSMVGVAFDLSYRMLPARARTMFCLLGVAPGHDISVSAAAALLGDTTATAELLLEQLVGSHLLDERSPGRFTYHDLLRLYARRQAQIEITPETRRAALRRLLDHYLHTADAAARQLYPQMFRLRLPDPPRGVPVIPLDDHQAALGWLDNERPNLVALAKGVTDSETRPLIWMLADTLRGYLALRQYMHDWFTIAEAGLAAACAEDSAIGQAAAHHSLAQACHSITRYAKSITHLRQALALSEQAGWSEGHTAALCNLGIVYSDLGELDAAVAHFMQALHANEANNSLAGIAVNLNNLGDTYRRMGKLPEAIDYLTAALVRYRMLKSPTGQAGVLTALGGVRRELGHLTAATSLISDGLEIHRGIGDRYGEATALIELSRVRAEGGEGRAALATAAKAFELSRELDDRQIAADAHNAIGQAWALQGDDPAALTHFEQARISAQQAGSLRPEAEALIGSAVLFVRTGRLGEAADWAGRALEMTRRAGYRSLERRAAAALEAARRPPPAALVSHQRRDRAAGVPVGGRPGGDPAETR</sequence>
<evidence type="ECO:0000256" key="2">
    <source>
        <dbReference type="ARBA" id="ARBA00023015"/>
    </source>
</evidence>
<evidence type="ECO:0000313" key="9">
    <source>
        <dbReference type="EMBL" id="SCG34963.1"/>
    </source>
</evidence>
<dbReference type="InterPro" id="IPR019734">
    <property type="entry name" value="TPR_rpt"/>
</dbReference>
<keyword evidence="3 6" id="KW-0238">DNA-binding</keyword>
<dbReference type="PANTHER" id="PTHR35807">
    <property type="entry name" value="TRANSCRIPTIONAL REGULATOR REDD-RELATED"/>
    <property type="match status" value="1"/>
</dbReference>
<name>A0A1C5GMK1_9ACTN</name>
<dbReference type="InterPro" id="IPR051677">
    <property type="entry name" value="AfsR-DnrI-RedD_regulator"/>
</dbReference>
<feature type="DNA-binding region" description="OmpR/PhoB-type" evidence="6">
    <location>
        <begin position="1"/>
        <end position="97"/>
    </location>
</feature>
<evidence type="ECO:0000256" key="5">
    <source>
        <dbReference type="PROSITE-ProRule" id="PRU00339"/>
    </source>
</evidence>
<keyword evidence="5" id="KW-0802">TPR repeat</keyword>
<evidence type="ECO:0000259" key="8">
    <source>
        <dbReference type="PROSITE" id="PS51755"/>
    </source>
</evidence>
<dbReference type="Pfam" id="PF00931">
    <property type="entry name" value="NB-ARC"/>
    <property type="match status" value="1"/>
</dbReference>
<keyword evidence="4" id="KW-0804">Transcription</keyword>
<keyword evidence="10" id="KW-1185">Reference proteome</keyword>
<dbReference type="PANTHER" id="PTHR35807:SF1">
    <property type="entry name" value="TRANSCRIPTIONAL REGULATOR REDD"/>
    <property type="match status" value="1"/>
</dbReference>
<evidence type="ECO:0000256" key="6">
    <source>
        <dbReference type="PROSITE-ProRule" id="PRU01091"/>
    </source>
</evidence>
<dbReference type="Gene3D" id="3.40.50.300">
    <property type="entry name" value="P-loop containing nucleotide triphosphate hydrolases"/>
    <property type="match status" value="1"/>
</dbReference>
<dbReference type="PROSITE" id="PS50005">
    <property type="entry name" value="TPR"/>
    <property type="match status" value="1"/>
</dbReference>
<dbReference type="GO" id="GO:0043531">
    <property type="term" value="F:ADP binding"/>
    <property type="evidence" value="ECO:0007669"/>
    <property type="project" value="InterPro"/>
</dbReference>
<evidence type="ECO:0000313" key="10">
    <source>
        <dbReference type="Proteomes" id="UP000198226"/>
    </source>
</evidence>
<dbReference type="InterPro" id="IPR027417">
    <property type="entry name" value="P-loop_NTPase"/>
</dbReference>
<dbReference type="GO" id="GO:0006355">
    <property type="term" value="P:regulation of DNA-templated transcription"/>
    <property type="evidence" value="ECO:0007669"/>
    <property type="project" value="InterPro"/>
</dbReference>
<dbReference type="Pfam" id="PF13424">
    <property type="entry name" value="TPR_12"/>
    <property type="match status" value="1"/>
</dbReference>
<proteinExistence type="inferred from homology"/>
<dbReference type="SMART" id="SM00862">
    <property type="entry name" value="Trans_reg_C"/>
    <property type="match status" value="1"/>
</dbReference>
<dbReference type="CDD" id="cd00383">
    <property type="entry name" value="trans_reg_C"/>
    <property type="match status" value="1"/>
</dbReference>
<organism evidence="9 10">
    <name type="scientific">Micromonospora rifamycinica</name>
    <dbReference type="NCBI Taxonomy" id="291594"/>
    <lineage>
        <taxon>Bacteria</taxon>
        <taxon>Bacillati</taxon>
        <taxon>Actinomycetota</taxon>
        <taxon>Actinomycetes</taxon>
        <taxon>Micromonosporales</taxon>
        <taxon>Micromonosporaceae</taxon>
        <taxon>Micromonospora</taxon>
    </lineage>
</organism>
<dbReference type="Proteomes" id="UP000198226">
    <property type="component" value="Chromosome I"/>
</dbReference>
<dbReference type="Pfam" id="PF00486">
    <property type="entry name" value="Trans_reg_C"/>
    <property type="match status" value="1"/>
</dbReference>
<feature type="repeat" description="TPR" evidence="5">
    <location>
        <begin position="766"/>
        <end position="799"/>
    </location>
</feature>
<dbReference type="InterPro" id="IPR036388">
    <property type="entry name" value="WH-like_DNA-bd_sf"/>
</dbReference>
<reference evidence="10" key="1">
    <citation type="submission" date="2016-06" db="EMBL/GenBank/DDBJ databases">
        <authorList>
            <person name="Varghese N."/>
            <person name="Submissions Spin"/>
        </authorList>
    </citation>
    <scope>NUCLEOTIDE SEQUENCE [LARGE SCALE GENOMIC DNA]</scope>
    <source>
        <strain evidence="10">DSM 44983</strain>
    </source>
</reference>
<accession>A0A1C5GMK1</accession>
<dbReference type="InterPro" id="IPR002182">
    <property type="entry name" value="NB-ARC"/>
</dbReference>
<keyword evidence="2" id="KW-0805">Transcription regulation</keyword>
<dbReference type="InterPro" id="IPR001867">
    <property type="entry name" value="OmpR/PhoB-type_DNA-bd"/>
</dbReference>
<dbReference type="InterPro" id="IPR011990">
    <property type="entry name" value="TPR-like_helical_dom_sf"/>
</dbReference>